<dbReference type="EMBL" id="JADBEF010000001">
    <property type="protein sequence ID" value="MBE1559798.1"/>
    <property type="molecule type" value="Genomic_DNA"/>
</dbReference>
<proteinExistence type="predicted"/>
<sequence length="171" mass="19528">MTIGPGRNGDPKLPEHDDDPAVEIRVERRLDSRTCAWCRNPVPYSGRGRPPTYCSKSCRNRAWEVRSAEARLRRDIAADVLRTEPVREVIRETRFIAAPPEDTEPLAPATARAWLAELEELARQVREGELGRQHWHHIKLYTALIDVVVELGDAYPGGLAYLEREAAKRRR</sequence>
<comment type="caution">
    <text evidence="2">The sequence shown here is derived from an EMBL/GenBank/DDBJ whole genome shotgun (WGS) entry which is preliminary data.</text>
</comment>
<reference evidence="2 3" key="1">
    <citation type="submission" date="2020-10" db="EMBL/GenBank/DDBJ databases">
        <title>Sequencing the genomes of 1000 actinobacteria strains.</title>
        <authorList>
            <person name="Klenk H.-P."/>
        </authorList>
    </citation>
    <scope>NUCLEOTIDE SEQUENCE [LARGE SCALE GENOMIC DNA]</scope>
    <source>
        <strain evidence="2 3">DSM 43748</strain>
    </source>
</reference>
<organism evidence="2 3">
    <name type="scientific">Nonomuraea africana</name>
    <dbReference type="NCBI Taxonomy" id="46171"/>
    <lineage>
        <taxon>Bacteria</taxon>
        <taxon>Bacillati</taxon>
        <taxon>Actinomycetota</taxon>
        <taxon>Actinomycetes</taxon>
        <taxon>Streptosporangiales</taxon>
        <taxon>Streptosporangiaceae</taxon>
        <taxon>Nonomuraea</taxon>
    </lineage>
</organism>
<evidence type="ECO:0000256" key="1">
    <source>
        <dbReference type="SAM" id="MobiDB-lite"/>
    </source>
</evidence>
<dbReference type="RefSeq" id="WP_192775018.1">
    <property type="nucleotide sequence ID" value="NZ_BAAASY010000045.1"/>
</dbReference>
<keyword evidence="3" id="KW-1185">Reference proteome</keyword>
<feature type="region of interest" description="Disordered" evidence="1">
    <location>
        <begin position="1"/>
        <end position="20"/>
    </location>
</feature>
<name>A0ABR9KDM0_9ACTN</name>
<dbReference type="Proteomes" id="UP000661607">
    <property type="component" value="Unassembled WGS sequence"/>
</dbReference>
<accession>A0ABR9KDM0</accession>
<gene>
    <name evidence="2" type="ORF">H4W81_002577</name>
</gene>
<protein>
    <submittedName>
        <fullName evidence="2">Uncharacterized protein</fullName>
    </submittedName>
</protein>
<evidence type="ECO:0000313" key="2">
    <source>
        <dbReference type="EMBL" id="MBE1559798.1"/>
    </source>
</evidence>
<evidence type="ECO:0000313" key="3">
    <source>
        <dbReference type="Proteomes" id="UP000661607"/>
    </source>
</evidence>